<dbReference type="EMBL" id="UYRR01020020">
    <property type="protein sequence ID" value="VDK30275.1"/>
    <property type="molecule type" value="Genomic_DNA"/>
</dbReference>
<evidence type="ECO:0000256" key="1">
    <source>
        <dbReference type="ARBA" id="ARBA00004477"/>
    </source>
</evidence>
<keyword evidence="10" id="KW-1185">Reference proteome</keyword>
<evidence type="ECO:0000313" key="11">
    <source>
        <dbReference type="WBParaSite" id="ASIM_0000811101-mRNA-1"/>
    </source>
</evidence>
<feature type="transmembrane region" description="Helical" evidence="8">
    <location>
        <begin position="16"/>
        <end position="43"/>
    </location>
</feature>
<evidence type="ECO:0000256" key="8">
    <source>
        <dbReference type="SAM" id="Phobius"/>
    </source>
</evidence>
<keyword evidence="7 8" id="KW-0472">Membrane</keyword>
<keyword evidence="5" id="KW-0256">Endoplasmic reticulum</keyword>
<evidence type="ECO:0000256" key="7">
    <source>
        <dbReference type="ARBA" id="ARBA00023136"/>
    </source>
</evidence>
<keyword evidence="6 8" id="KW-1133">Transmembrane helix</keyword>
<name>A0A0M3JKD8_ANISI</name>
<dbReference type="AlphaFoldDB" id="A0A0M3JKD8"/>
<evidence type="ECO:0000256" key="3">
    <source>
        <dbReference type="ARBA" id="ARBA00022679"/>
    </source>
</evidence>
<evidence type="ECO:0000256" key="6">
    <source>
        <dbReference type="ARBA" id="ARBA00022989"/>
    </source>
</evidence>
<dbReference type="InterPro" id="IPR005599">
    <property type="entry name" value="GPI_mannosylTrfase"/>
</dbReference>
<evidence type="ECO:0000256" key="5">
    <source>
        <dbReference type="ARBA" id="ARBA00022824"/>
    </source>
</evidence>
<dbReference type="GO" id="GO:0016757">
    <property type="term" value="F:glycosyltransferase activity"/>
    <property type="evidence" value="ECO:0007669"/>
    <property type="project" value="UniProtKB-KW"/>
</dbReference>
<evidence type="ECO:0000313" key="9">
    <source>
        <dbReference type="EMBL" id="VDK30275.1"/>
    </source>
</evidence>
<organism evidence="11">
    <name type="scientific">Anisakis simplex</name>
    <name type="common">Herring worm</name>
    <dbReference type="NCBI Taxonomy" id="6269"/>
    <lineage>
        <taxon>Eukaryota</taxon>
        <taxon>Metazoa</taxon>
        <taxon>Ecdysozoa</taxon>
        <taxon>Nematoda</taxon>
        <taxon>Chromadorea</taxon>
        <taxon>Rhabditida</taxon>
        <taxon>Spirurina</taxon>
        <taxon>Ascaridomorpha</taxon>
        <taxon>Ascaridoidea</taxon>
        <taxon>Anisakidae</taxon>
        <taxon>Anisakis</taxon>
        <taxon>Anisakis simplex complex</taxon>
    </lineage>
</organism>
<sequence>MSLNTMAVAAYIDSNWFVSILCTAVSSLVGWPFAAVLGLPVVLEMLVCRPKRLLLKFVNYAIMCG</sequence>
<evidence type="ECO:0000256" key="4">
    <source>
        <dbReference type="ARBA" id="ARBA00022692"/>
    </source>
</evidence>
<keyword evidence="2" id="KW-0328">Glycosyltransferase</keyword>
<keyword evidence="3" id="KW-0808">Transferase</keyword>
<dbReference type="GO" id="GO:0005789">
    <property type="term" value="C:endoplasmic reticulum membrane"/>
    <property type="evidence" value="ECO:0007669"/>
    <property type="project" value="UniProtKB-SubCell"/>
</dbReference>
<reference evidence="9 10" key="2">
    <citation type="submission" date="2018-11" db="EMBL/GenBank/DDBJ databases">
        <authorList>
            <consortium name="Pathogen Informatics"/>
        </authorList>
    </citation>
    <scope>NUCLEOTIDE SEQUENCE [LARGE SCALE GENOMIC DNA]</scope>
</reference>
<accession>A0A0M3JKD8</accession>
<keyword evidence="4 8" id="KW-0812">Transmembrane</keyword>
<dbReference type="WBParaSite" id="ASIM_0000811101-mRNA-1">
    <property type="protein sequence ID" value="ASIM_0000811101-mRNA-1"/>
    <property type="gene ID" value="ASIM_0000811101"/>
</dbReference>
<dbReference type="Proteomes" id="UP000267096">
    <property type="component" value="Unassembled WGS sequence"/>
</dbReference>
<protein>
    <submittedName>
        <fullName evidence="11">Putative glycosyltransferase (inferred by orthology to a C. elegans protein)</fullName>
    </submittedName>
</protein>
<evidence type="ECO:0000313" key="10">
    <source>
        <dbReference type="Proteomes" id="UP000267096"/>
    </source>
</evidence>
<gene>
    <name evidence="9" type="ORF">ASIM_LOCUS7883</name>
</gene>
<evidence type="ECO:0000256" key="2">
    <source>
        <dbReference type="ARBA" id="ARBA00022676"/>
    </source>
</evidence>
<dbReference type="Pfam" id="PF03901">
    <property type="entry name" value="Glyco_transf_22"/>
    <property type="match status" value="1"/>
</dbReference>
<reference evidence="11" key="1">
    <citation type="submission" date="2017-02" db="UniProtKB">
        <authorList>
            <consortium name="WormBaseParasite"/>
        </authorList>
    </citation>
    <scope>IDENTIFICATION</scope>
</reference>
<comment type="subcellular location">
    <subcellularLocation>
        <location evidence="1">Endoplasmic reticulum membrane</location>
        <topology evidence="1">Multi-pass membrane protein</topology>
    </subcellularLocation>
</comment>
<proteinExistence type="predicted"/>